<dbReference type="EMBL" id="CADCTZ010001595">
    <property type="protein sequence ID" value="CAA9407154.1"/>
    <property type="molecule type" value="Genomic_DNA"/>
</dbReference>
<evidence type="ECO:0000313" key="1">
    <source>
        <dbReference type="EMBL" id="CAA9407154.1"/>
    </source>
</evidence>
<reference evidence="1" key="1">
    <citation type="submission" date="2020-02" db="EMBL/GenBank/DDBJ databases">
        <authorList>
            <person name="Meier V. D."/>
        </authorList>
    </citation>
    <scope>NUCLEOTIDE SEQUENCE</scope>
    <source>
        <strain evidence="1">AVDCRST_MAG84</strain>
    </source>
</reference>
<dbReference type="AlphaFoldDB" id="A0A6J4PDN3"/>
<protein>
    <submittedName>
        <fullName evidence="1">Uncharacterized protein</fullName>
    </submittedName>
</protein>
<name>A0A6J4PDN3_9CYAN</name>
<accession>A0A6J4PDN3</accession>
<proteinExistence type="predicted"/>
<gene>
    <name evidence="1" type="ORF">AVDCRST_MAG84-6421</name>
</gene>
<organism evidence="1">
    <name type="scientific">uncultured Microcoleus sp</name>
    <dbReference type="NCBI Taxonomy" id="259945"/>
    <lineage>
        <taxon>Bacteria</taxon>
        <taxon>Bacillati</taxon>
        <taxon>Cyanobacteriota</taxon>
        <taxon>Cyanophyceae</taxon>
        <taxon>Oscillatoriophycideae</taxon>
        <taxon>Oscillatoriales</taxon>
        <taxon>Microcoleaceae</taxon>
        <taxon>Microcoleus</taxon>
        <taxon>environmental samples</taxon>
    </lineage>
</organism>
<sequence>MTVASNDRTKSSTNYLQKLCAIPGKIEPFPKEIKQLTRREYYCQCPQARIQRNHIACA</sequence>